<dbReference type="Gene3D" id="3.40.980.10">
    <property type="entry name" value="MoaB/Mog-like domain"/>
    <property type="match status" value="1"/>
</dbReference>
<dbReference type="Pfam" id="PF02464">
    <property type="entry name" value="CinA"/>
    <property type="match status" value="1"/>
</dbReference>
<dbReference type="AlphaFoldDB" id="A0A1T4M501"/>
<dbReference type="InterPro" id="IPR036425">
    <property type="entry name" value="MoaB/Mog-like_dom_sf"/>
</dbReference>
<proteinExistence type="inferred from homology"/>
<dbReference type="NCBIfam" id="TIGR00200">
    <property type="entry name" value="cinA_nterm"/>
    <property type="match status" value="1"/>
</dbReference>
<gene>
    <name evidence="1" type="primary">cinA</name>
    <name evidence="3" type="ORF">SAMN02746011_01321</name>
</gene>
<organism evidence="3 4">
    <name type="scientific">Globicatella sulfidifaciens DSM 15739</name>
    <dbReference type="NCBI Taxonomy" id="1121925"/>
    <lineage>
        <taxon>Bacteria</taxon>
        <taxon>Bacillati</taxon>
        <taxon>Bacillota</taxon>
        <taxon>Bacilli</taxon>
        <taxon>Lactobacillales</taxon>
        <taxon>Aerococcaceae</taxon>
        <taxon>Globicatella</taxon>
    </lineage>
</organism>
<sequence>MKVELISCGTELLLGDIINTNAAYLANELANIGVNIYKQTTVGDNPERLKRALELAFEAADTVIITGGLGPTDDDLTRNVAAEFMGMPLEFQESVWQEIVDYLMGKNPNYQLADNNRKQAMVPQGAIILHNPIGTAPGLILDKDERRIILMPGPPREMKRMYHEQVEPYLKSKSHQVFASRYVRFFGIGESLLETKIKDILDQQTNPTMALYAKTAEVLLRVTASGQNEAECLSLIETALQPIKERVGEYIYLVGTSEVSETQTEIHRVLARTLIDKQLTISVAESLTGGDVASLLIEQSGVSQVFKEGIVCYSNESKINTVGVKESTLKQFGAVSREVAREMVMGVVQRLNADVAIATTGLAGPESDESGKPVGLVYVGTYYNGQIEVKEYHFFGDRALIRDRAAKNALNQLRLMINRVKDK</sequence>
<dbReference type="RefSeq" id="WP_078756064.1">
    <property type="nucleotide sequence ID" value="NZ_FUWO01000010.1"/>
</dbReference>
<dbReference type="InterPro" id="IPR001453">
    <property type="entry name" value="MoaB/Mog_dom"/>
</dbReference>
<feature type="domain" description="MoaB/Mog" evidence="2">
    <location>
        <begin position="4"/>
        <end position="173"/>
    </location>
</feature>
<dbReference type="NCBIfam" id="TIGR00177">
    <property type="entry name" value="molyb_syn"/>
    <property type="match status" value="1"/>
</dbReference>
<dbReference type="Pfam" id="PF18146">
    <property type="entry name" value="CinA_KH"/>
    <property type="match status" value="1"/>
</dbReference>
<dbReference type="EMBL" id="FUWO01000010">
    <property type="protein sequence ID" value="SJZ62002.1"/>
    <property type="molecule type" value="Genomic_DNA"/>
</dbReference>
<accession>A0A1T4M501</accession>
<dbReference type="Proteomes" id="UP000189941">
    <property type="component" value="Unassembled WGS sequence"/>
</dbReference>
<dbReference type="InterPro" id="IPR008136">
    <property type="entry name" value="CinA_C"/>
</dbReference>
<dbReference type="PANTHER" id="PTHR13939">
    <property type="entry name" value="NICOTINAMIDE-NUCLEOTIDE AMIDOHYDROLASE PNCC"/>
    <property type="match status" value="1"/>
</dbReference>
<dbReference type="HAMAP" id="MF_00226_B">
    <property type="entry name" value="CinA_B"/>
    <property type="match status" value="1"/>
</dbReference>
<dbReference type="PIRSF" id="PIRSF006728">
    <property type="entry name" value="CinA"/>
    <property type="match status" value="1"/>
</dbReference>
<dbReference type="PANTHER" id="PTHR13939:SF0">
    <property type="entry name" value="NMN AMIDOHYDROLASE-LIKE PROTEIN YFAY"/>
    <property type="match status" value="1"/>
</dbReference>
<dbReference type="InterPro" id="IPR050101">
    <property type="entry name" value="CinA"/>
</dbReference>
<dbReference type="SUPFAM" id="SSF142433">
    <property type="entry name" value="CinA-like"/>
    <property type="match status" value="1"/>
</dbReference>
<dbReference type="InterPro" id="IPR036653">
    <property type="entry name" value="CinA-like_C"/>
</dbReference>
<reference evidence="4" key="1">
    <citation type="submission" date="2017-02" db="EMBL/GenBank/DDBJ databases">
        <authorList>
            <person name="Varghese N."/>
            <person name="Submissions S."/>
        </authorList>
    </citation>
    <scope>NUCLEOTIDE SEQUENCE [LARGE SCALE GENOMIC DNA]</scope>
    <source>
        <strain evidence="4">DSM 15739</strain>
    </source>
</reference>
<keyword evidence="4" id="KW-1185">Reference proteome</keyword>
<evidence type="ECO:0000313" key="3">
    <source>
        <dbReference type="EMBL" id="SJZ62002.1"/>
    </source>
</evidence>
<evidence type="ECO:0000313" key="4">
    <source>
        <dbReference type="Proteomes" id="UP000189941"/>
    </source>
</evidence>
<evidence type="ECO:0000256" key="1">
    <source>
        <dbReference type="HAMAP-Rule" id="MF_00226"/>
    </source>
</evidence>
<dbReference type="InterPro" id="IPR008135">
    <property type="entry name" value="Competence-induced_CinA"/>
</dbReference>
<evidence type="ECO:0000259" key="2">
    <source>
        <dbReference type="SMART" id="SM00852"/>
    </source>
</evidence>
<dbReference type="SMART" id="SM00852">
    <property type="entry name" value="MoCF_biosynth"/>
    <property type="match status" value="1"/>
</dbReference>
<comment type="similarity">
    <text evidence="1">Belongs to the CinA family.</text>
</comment>
<protein>
    <recommendedName>
        <fullName evidence="1">Putative competence-damage inducible protein</fullName>
    </recommendedName>
</protein>
<dbReference type="InterPro" id="IPR041424">
    <property type="entry name" value="CinA_KH"/>
</dbReference>
<dbReference type="NCBIfam" id="TIGR00199">
    <property type="entry name" value="PncC_domain"/>
    <property type="match status" value="1"/>
</dbReference>
<dbReference type="STRING" id="1121925.SAMN02746011_01321"/>
<dbReference type="NCBIfam" id="NF001813">
    <property type="entry name" value="PRK00549.1"/>
    <property type="match status" value="1"/>
</dbReference>
<dbReference type="Gene3D" id="3.30.70.2860">
    <property type="match status" value="1"/>
</dbReference>
<dbReference type="SUPFAM" id="SSF53218">
    <property type="entry name" value="Molybdenum cofactor biosynthesis proteins"/>
    <property type="match status" value="1"/>
</dbReference>
<dbReference type="Gene3D" id="3.90.950.20">
    <property type="entry name" value="CinA-like"/>
    <property type="match status" value="1"/>
</dbReference>
<dbReference type="CDD" id="cd00885">
    <property type="entry name" value="cinA"/>
    <property type="match status" value="1"/>
</dbReference>
<dbReference type="Pfam" id="PF00994">
    <property type="entry name" value="MoCF_biosynth"/>
    <property type="match status" value="1"/>
</dbReference>
<dbReference type="OrthoDB" id="9801454at2"/>
<name>A0A1T4M501_9LACT</name>